<reference evidence="2 3" key="1">
    <citation type="journal article" date="2017" name="Mol. Ecol.">
        <title>Comparative and population genomic landscape of Phellinus noxius: A hypervariable fungus causing root rot in trees.</title>
        <authorList>
            <person name="Chung C.L."/>
            <person name="Lee T.J."/>
            <person name="Akiba M."/>
            <person name="Lee H.H."/>
            <person name="Kuo T.H."/>
            <person name="Liu D."/>
            <person name="Ke H.M."/>
            <person name="Yokoi T."/>
            <person name="Roa M.B."/>
            <person name="Lu M.J."/>
            <person name="Chang Y.Y."/>
            <person name="Ann P.J."/>
            <person name="Tsai J.N."/>
            <person name="Chen C.Y."/>
            <person name="Tzean S.S."/>
            <person name="Ota Y."/>
            <person name="Hattori T."/>
            <person name="Sahashi N."/>
            <person name="Liou R.F."/>
            <person name="Kikuchi T."/>
            <person name="Tsai I.J."/>
        </authorList>
    </citation>
    <scope>NUCLEOTIDE SEQUENCE [LARGE SCALE GENOMIC DNA]</scope>
    <source>
        <strain evidence="2 3">FFPRI411160</strain>
    </source>
</reference>
<evidence type="ECO:0000256" key="1">
    <source>
        <dbReference type="SAM" id="MobiDB-lite"/>
    </source>
</evidence>
<organism evidence="2 3">
    <name type="scientific">Pyrrhoderma noxium</name>
    <dbReference type="NCBI Taxonomy" id="2282107"/>
    <lineage>
        <taxon>Eukaryota</taxon>
        <taxon>Fungi</taxon>
        <taxon>Dikarya</taxon>
        <taxon>Basidiomycota</taxon>
        <taxon>Agaricomycotina</taxon>
        <taxon>Agaricomycetes</taxon>
        <taxon>Hymenochaetales</taxon>
        <taxon>Hymenochaetaceae</taxon>
        <taxon>Pyrrhoderma</taxon>
    </lineage>
</organism>
<dbReference type="EMBL" id="NBII01000002">
    <property type="protein sequence ID" value="PAV22543.1"/>
    <property type="molecule type" value="Genomic_DNA"/>
</dbReference>
<protein>
    <submittedName>
        <fullName evidence="2">Uncharacterized protein</fullName>
    </submittedName>
</protein>
<dbReference type="InParanoid" id="A0A286USF4"/>
<dbReference type="OrthoDB" id="6159439at2759"/>
<sequence length="318" mass="35237">MTIVESKNTPSIRFGVQESPVYAFPTIYPPTISENEDPFPCRFGDYSKLSHLSWPRKRSPNLVSKLTVDVTSLTHDFERLKISGSSKKLGNKLTNWGLRVPSKQTDYSNISPYSKPPTPLTSPARGATPVIQPKNNDNGRISKAEILESKEKKAERRAVSAPYSKCMRNKRITCDNKLPEQCSSGSAPKKLIVQSFDLVLDCPNDSLPSSQHSSLGSTSSGDVQSSIVPVLSLPRELDARSIKPVSPIYSGPQERAYNIFDSSITITPYKPVIESSPDFFDSLFVTEMPSIPRFTEQWGFPSFSLPFSCDLPPPILSF</sequence>
<gene>
    <name evidence="2" type="ORF">PNOK_0250000</name>
</gene>
<evidence type="ECO:0000313" key="3">
    <source>
        <dbReference type="Proteomes" id="UP000217199"/>
    </source>
</evidence>
<evidence type="ECO:0000313" key="2">
    <source>
        <dbReference type="EMBL" id="PAV22543.1"/>
    </source>
</evidence>
<accession>A0A286USF4</accession>
<keyword evidence="3" id="KW-1185">Reference proteome</keyword>
<feature type="region of interest" description="Disordered" evidence="1">
    <location>
        <begin position="107"/>
        <end position="138"/>
    </location>
</feature>
<dbReference type="AlphaFoldDB" id="A0A286USF4"/>
<proteinExistence type="predicted"/>
<comment type="caution">
    <text evidence="2">The sequence shown here is derived from an EMBL/GenBank/DDBJ whole genome shotgun (WGS) entry which is preliminary data.</text>
</comment>
<dbReference type="Proteomes" id="UP000217199">
    <property type="component" value="Unassembled WGS sequence"/>
</dbReference>
<name>A0A286USF4_9AGAM</name>